<keyword evidence="3" id="KW-0238">DNA-binding</keyword>
<dbReference type="SUPFAM" id="SSF46785">
    <property type="entry name" value="Winged helix' DNA-binding domain"/>
    <property type="match status" value="1"/>
</dbReference>
<dbReference type="GO" id="GO:0003700">
    <property type="term" value="F:DNA-binding transcription factor activity"/>
    <property type="evidence" value="ECO:0007669"/>
    <property type="project" value="InterPro"/>
</dbReference>
<comment type="caution">
    <text evidence="6">The sequence shown here is derived from an EMBL/GenBank/DDBJ whole genome shotgun (WGS) entry which is preliminary data.</text>
</comment>
<keyword evidence="4" id="KW-0804">Transcription</keyword>
<dbReference type="CDD" id="cd08414">
    <property type="entry name" value="PBP2_LTTR_aromatics_like"/>
    <property type="match status" value="1"/>
</dbReference>
<dbReference type="Gene3D" id="3.40.190.10">
    <property type="entry name" value="Periplasmic binding protein-like II"/>
    <property type="match status" value="2"/>
</dbReference>
<proteinExistence type="inferred from homology"/>
<reference evidence="6" key="1">
    <citation type="submission" date="2021-05" db="EMBL/GenBank/DDBJ databases">
        <title>Energy efficiency and biological interactions define the core microbiome of deep oligotrophic groundwater.</title>
        <authorList>
            <person name="Mehrshad M."/>
            <person name="Lopez-Fernandez M."/>
            <person name="Bell E."/>
            <person name="Bernier-Latmani R."/>
            <person name="Bertilsson S."/>
            <person name="Dopson M."/>
        </authorList>
    </citation>
    <scope>NUCLEOTIDE SEQUENCE</scope>
    <source>
        <strain evidence="6">Modern_marine.mb.64</strain>
    </source>
</reference>
<keyword evidence="2" id="KW-0805">Transcription regulation</keyword>
<organism evidence="6 7">
    <name type="scientific">Eiseniibacteriota bacterium</name>
    <dbReference type="NCBI Taxonomy" id="2212470"/>
    <lineage>
        <taxon>Bacteria</taxon>
        <taxon>Candidatus Eiseniibacteriota</taxon>
    </lineage>
</organism>
<evidence type="ECO:0000256" key="2">
    <source>
        <dbReference type="ARBA" id="ARBA00023015"/>
    </source>
</evidence>
<dbReference type="InterPro" id="IPR005119">
    <property type="entry name" value="LysR_subst-bd"/>
</dbReference>
<evidence type="ECO:0000313" key="6">
    <source>
        <dbReference type="EMBL" id="MBU2689307.1"/>
    </source>
</evidence>
<dbReference type="EMBL" id="JAHJDP010000002">
    <property type="protein sequence ID" value="MBU2689307.1"/>
    <property type="molecule type" value="Genomic_DNA"/>
</dbReference>
<dbReference type="Pfam" id="PF00126">
    <property type="entry name" value="HTH_1"/>
    <property type="match status" value="1"/>
</dbReference>
<dbReference type="PANTHER" id="PTHR30346">
    <property type="entry name" value="TRANSCRIPTIONAL DUAL REGULATOR HCAR-RELATED"/>
    <property type="match status" value="1"/>
</dbReference>
<dbReference type="PRINTS" id="PR00039">
    <property type="entry name" value="HTHLYSR"/>
</dbReference>
<gene>
    <name evidence="6" type="ORF">KJ970_00135</name>
</gene>
<dbReference type="FunFam" id="1.10.10.10:FF:000001">
    <property type="entry name" value="LysR family transcriptional regulator"/>
    <property type="match status" value="1"/>
</dbReference>
<evidence type="ECO:0000313" key="7">
    <source>
        <dbReference type="Proteomes" id="UP000777784"/>
    </source>
</evidence>
<evidence type="ECO:0000256" key="3">
    <source>
        <dbReference type="ARBA" id="ARBA00023125"/>
    </source>
</evidence>
<comment type="similarity">
    <text evidence="1">Belongs to the LysR transcriptional regulatory family.</text>
</comment>
<dbReference type="InterPro" id="IPR000847">
    <property type="entry name" value="LysR_HTH_N"/>
</dbReference>
<dbReference type="AlphaFoldDB" id="A0A948RUQ9"/>
<dbReference type="GO" id="GO:0003677">
    <property type="term" value="F:DNA binding"/>
    <property type="evidence" value="ECO:0007669"/>
    <property type="project" value="UniProtKB-KW"/>
</dbReference>
<name>A0A948RUQ9_UNCEI</name>
<dbReference type="InterPro" id="IPR036390">
    <property type="entry name" value="WH_DNA-bd_sf"/>
</dbReference>
<dbReference type="InterPro" id="IPR036388">
    <property type="entry name" value="WH-like_DNA-bd_sf"/>
</dbReference>
<dbReference type="Proteomes" id="UP000777784">
    <property type="component" value="Unassembled WGS sequence"/>
</dbReference>
<sequence length="295" mass="32990">MDFRQLQYFIAVAEELHFSKAAQRLHMTQPPLSLQIQRLEQDLQVRLFERTKRSVKLTPAGAVLLKEAQPILDRVEMAAALCRRADTSEMGTLAIGLVPIALDLLIGRLARGYRERHPDIRLSLHEMGTNEQLRELQRGGIQVGFIQTCGQDLSDLESLPVISEPYHLAVPRHHALARRKRITVQDLRDVNLILPPRPVQPRVYDAIVGSCRQAGFEPLLDYSVYGKHAALSLVAEGLGVTPICPSYLGTPVPGIVTLPMDAGWPPMEIRMVWVPGTADPVLERFLELARKEGKL</sequence>
<dbReference type="GO" id="GO:0032993">
    <property type="term" value="C:protein-DNA complex"/>
    <property type="evidence" value="ECO:0007669"/>
    <property type="project" value="TreeGrafter"/>
</dbReference>
<protein>
    <submittedName>
        <fullName evidence="6">LysR family transcriptional regulator</fullName>
    </submittedName>
</protein>
<feature type="domain" description="HTH lysR-type" evidence="5">
    <location>
        <begin position="1"/>
        <end position="58"/>
    </location>
</feature>
<evidence type="ECO:0000256" key="1">
    <source>
        <dbReference type="ARBA" id="ARBA00009437"/>
    </source>
</evidence>
<dbReference type="Pfam" id="PF03466">
    <property type="entry name" value="LysR_substrate"/>
    <property type="match status" value="1"/>
</dbReference>
<dbReference type="PROSITE" id="PS50931">
    <property type="entry name" value="HTH_LYSR"/>
    <property type="match status" value="1"/>
</dbReference>
<evidence type="ECO:0000256" key="4">
    <source>
        <dbReference type="ARBA" id="ARBA00023163"/>
    </source>
</evidence>
<accession>A0A948RUQ9</accession>
<dbReference type="PANTHER" id="PTHR30346:SF0">
    <property type="entry name" value="HCA OPERON TRANSCRIPTIONAL ACTIVATOR HCAR"/>
    <property type="match status" value="1"/>
</dbReference>
<dbReference type="Gene3D" id="1.10.10.10">
    <property type="entry name" value="Winged helix-like DNA-binding domain superfamily/Winged helix DNA-binding domain"/>
    <property type="match status" value="1"/>
</dbReference>
<dbReference type="SUPFAM" id="SSF53850">
    <property type="entry name" value="Periplasmic binding protein-like II"/>
    <property type="match status" value="1"/>
</dbReference>
<evidence type="ECO:0000259" key="5">
    <source>
        <dbReference type="PROSITE" id="PS50931"/>
    </source>
</evidence>